<proteinExistence type="predicted"/>
<dbReference type="RefSeq" id="XP_020071086.1">
    <property type="nucleotide sequence ID" value="XM_020217358.1"/>
</dbReference>
<dbReference type="OrthoDB" id="4018368at2759"/>
<dbReference type="GeneID" id="30991754"/>
<sequence length="187" mass="20432">MQFGIFLLASIASAVKIQLSVDHPLKESEFTGISSDSGKGGLNYLFLREQSQTLDYNPETKQITTDEYGSTYTLQGVVNTNSFPFLALYPGDASSANEDATINWDIEDGVLIAHKPNGNEVQLYAAKDVGDPYGLSKDSYIFGATEADKLSEFAAVRGSHNLQVVKINVKTFEEPAKDVYVTKWCSA</sequence>
<keyword evidence="2" id="KW-1185">Reference proteome</keyword>
<evidence type="ECO:0000313" key="2">
    <source>
        <dbReference type="Proteomes" id="UP000094389"/>
    </source>
</evidence>
<protein>
    <submittedName>
        <fullName evidence="1">Uncharacterized protein</fullName>
    </submittedName>
</protein>
<gene>
    <name evidence="1" type="ORF">CYBJADRAFT_189869</name>
</gene>
<name>A0A1E4S3E0_CYBJN</name>
<dbReference type="Proteomes" id="UP000094389">
    <property type="component" value="Unassembled WGS sequence"/>
</dbReference>
<organism evidence="1 2">
    <name type="scientific">Cyberlindnera jadinii (strain ATCC 18201 / CBS 1600 / BCRC 20928 / JCM 3617 / NBRC 0987 / NRRL Y-1542)</name>
    <name type="common">Torula yeast</name>
    <name type="synonym">Candida utilis</name>
    <dbReference type="NCBI Taxonomy" id="983966"/>
    <lineage>
        <taxon>Eukaryota</taxon>
        <taxon>Fungi</taxon>
        <taxon>Dikarya</taxon>
        <taxon>Ascomycota</taxon>
        <taxon>Saccharomycotina</taxon>
        <taxon>Saccharomycetes</taxon>
        <taxon>Phaffomycetales</taxon>
        <taxon>Phaffomycetaceae</taxon>
        <taxon>Cyberlindnera</taxon>
    </lineage>
</organism>
<reference evidence="1 2" key="1">
    <citation type="journal article" date="2016" name="Proc. Natl. Acad. Sci. U.S.A.">
        <title>Comparative genomics of biotechnologically important yeasts.</title>
        <authorList>
            <person name="Riley R."/>
            <person name="Haridas S."/>
            <person name="Wolfe K.H."/>
            <person name="Lopes M.R."/>
            <person name="Hittinger C.T."/>
            <person name="Goeker M."/>
            <person name="Salamov A.A."/>
            <person name="Wisecaver J.H."/>
            <person name="Long T.M."/>
            <person name="Calvey C.H."/>
            <person name="Aerts A.L."/>
            <person name="Barry K.W."/>
            <person name="Choi C."/>
            <person name="Clum A."/>
            <person name="Coughlan A.Y."/>
            <person name="Deshpande S."/>
            <person name="Douglass A.P."/>
            <person name="Hanson S.J."/>
            <person name="Klenk H.-P."/>
            <person name="LaButti K.M."/>
            <person name="Lapidus A."/>
            <person name="Lindquist E.A."/>
            <person name="Lipzen A.M."/>
            <person name="Meier-Kolthoff J.P."/>
            <person name="Ohm R.A."/>
            <person name="Otillar R.P."/>
            <person name="Pangilinan J.L."/>
            <person name="Peng Y."/>
            <person name="Rokas A."/>
            <person name="Rosa C.A."/>
            <person name="Scheuner C."/>
            <person name="Sibirny A.A."/>
            <person name="Slot J.C."/>
            <person name="Stielow J.B."/>
            <person name="Sun H."/>
            <person name="Kurtzman C.P."/>
            <person name="Blackwell M."/>
            <person name="Grigoriev I.V."/>
            <person name="Jeffries T.W."/>
        </authorList>
    </citation>
    <scope>NUCLEOTIDE SEQUENCE [LARGE SCALE GENOMIC DNA]</scope>
    <source>
        <strain evidence="2">ATCC 18201 / CBS 1600 / BCRC 20928 / JCM 3617 / NBRC 0987 / NRRL Y-1542</strain>
    </source>
</reference>
<dbReference type="EMBL" id="KV453929">
    <property type="protein sequence ID" value="ODV74047.1"/>
    <property type="molecule type" value="Genomic_DNA"/>
</dbReference>
<evidence type="ECO:0000313" key="1">
    <source>
        <dbReference type="EMBL" id="ODV74047.1"/>
    </source>
</evidence>
<dbReference type="AlphaFoldDB" id="A0A1E4S3E0"/>
<accession>A0A1E4S3E0</accession>